<organism evidence="2 3">
    <name type="scientific">Lactobacillus xujianguonis</name>
    <dbReference type="NCBI Taxonomy" id="2495899"/>
    <lineage>
        <taxon>Bacteria</taxon>
        <taxon>Bacillati</taxon>
        <taxon>Bacillota</taxon>
        <taxon>Bacilli</taxon>
        <taxon>Lactobacillales</taxon>
        <taxon>Lactobacillaceae</taxon>
        <taxon>Lactobacillus</taxon>
    </lineage>
</organism>
<dbReference type="RefSeq" id="WP_127796121.1">
    <property type="nucleotide sequence ID" value="NZ_ML136871.1"/>
</dbReference>
<feature type="domain" description="HTH cro/C1-type" evidence="1">
    <location>
        <begin position="20"/>
        <end position="61"/>
    </location>
</feature>
<reference evidence="2 3" key="1">
    <citation type="submission" date="2018-12" db="EMBL/GenBank/DDBJ databases">
        <authorList>
            <person name="Meng J."/>
        </authorList>
    </citation>
    <scope>NUCLEOTIDE SEQUENCE [LARGE SCALE GENOMIC DNA]</scope>
    <source>
        <strain evidence="2 3">HT111-2</strain>
    </source>
</reference>
<name>A0A437SY06_9LACO</name>
<dbReference type="PROSITE" id="PS50943">
    <property type="entry name" value="HTH_CROC1"/>
    <property type="match status" value="1"/>
</dbReference>
<dbReference type="InterPro" id="IPR001387">
    <property type="entry name" value="Cro/C1-type_HTH"/>
</dbReference>
<dbReference type="AlphaFoldDB" id="A0A437SY06"/>
<dbReference type="EMBL" id="RXIA01000001">
    <property type="protein sequence ID" value="RVU71812.1"/>
    <property type="molecule type" value="Genomic_DNA"/>
</dbReference>
<keyword evidence="3" id="KW-1185">Reference proteome</keyword>
<dbReference type="Gene3D" id="1.10.260.40">
    <property type="entry name" value="lambda repressor-like DNA-binding domains"/>
    <property type="match status" value="1"/>
</dbReference>
<protein>
    <submittedName>
        <fullName evidence="2">XRE family transcriptional regulator</fullName>
    </submittedName>
</protein>
<dbReference type="Pfam" id="PF01381">
    <property type="entry name" value="HTH_3"/>
    <property type="match status" value="1"/>
</dbReference>
<dbReference type="GO" id="GO:0003677">
    <property type="term" value="F:DNA binding"/>
    <property type="evidence" value="ECO:0007669"/>
    <property type="project" value="InterPro"/>
</dbReference>
<proteinExistence type="predicted"/>
<dbReference type="InterPro" id="IPR010982">
    <property type="entry name" value="Lambda_DNA-bd_dom_sf"/>
</dbReference>
<comment type="caution">
    <text evidence="2">The sequence shown here is derived from an EMBL/GenBank/DDBJ whole genome shotgun (WGS) entry which is preliminary data.</text>
</comment>
<accession>A0A437SY06</accession>
<dbReference type="SMART" id="SM00530">
    <property type="entry name" value="HTH_XRE"/>
    <property type="match status" value="1"/>
</dbReference>
<sequence length="63" mass="7262">MSEKTIQTIKTLGKMRNEDLKEIGRKSGVGENAIYRWEKHEPKISTLKKVADYLGVDYKILLP</sequence>
<evidence type="ECO:0000259" key="1">
    <source>
        <dbReference type="PROSITE" id="PS50943"/>
    </source>
</evidence>
<gene>
    <name evidence="2" type="ORF">EJK17_00625</name>
</gene>
<evidence type="ECO:0000313" key="2">
    <source>
        <dbReference type="EMBL" id="RVU71812.1"/>
    </source>
</evidence>
<evidence type="ECO:0000313" key="3">
    <source>
        <dbReference type="Proteomes" id="UP000288291"/>
    </source>
</evidence>
<dbReference type="Proteomes" id="UP000288291">
    <property type="component" value="Unassembled WGS sequence"/>
</dbReference>
<dbReference type="SUPFAM" id="SSF47413">
    <property type="entry name" value="lambda repressor-like DNA-binding domains"/>
    <property type="match status" value="1"/>
</dbReference>